<dbReference type="InterPro" id="IPR005835">
    <property type="entry name" value="NTP_transferase_dom"/>
</dbReference>
<evidence type="ECO:0000259" key="1">
    <source>
        <dbReference type="Pfam" id="PF00483"/>
    </source>
</evidence>
<dbReference type="InterPro" id="IPR029044">
    <property type="entry name" value="Nucleotide-diphossugar_trans"/>
</dbReference>
<dbReference type="InterPro" id="IPR051161">
    <property type="entry name" value="Mannose-6P_isomerase_type2"/>
</dbReference>
<name>A0ABN7MC58_9BACT</name>
<dbReference type="RefSeq" id="WP_213044102.1">
    <property type="nucleotide sequence ID" value="NZ_CAJNBJ010000020.1"/>
</dbReference>
<dbReference type="SUPFAM" id="SSF53448">
    <property type="entry name" value="Nucleotide-diphospho-sugar transferases"/>
    <property type="match status" value="1"/>
</dbReference>
<dbReference type="EMBL" id="CAJNBJ010000020">
    <property type="protein sequence ID" value="CAE6797300.1"/>
    <property type="molecule type" value="Genomic_DNA"/>
</dbReference>
<comment type="caution">
    <text evidence="2">The sequence shown here is derived from an EMBL/GenBank/DDBJ whole genome shotgun (WGS) entry which is preliminary data.</text>
</comment>
<feature type="domain" description="Nucleotidyl transferase" evidence="1">
    <location>
        <begin position="13"/>
        <end position="299"/>
    </location>
</feature>
<dbReference type="PANTHER" id="PTHR46390:SF1">
    <property type="entry name" value="MANNOSE-1-PHOSPHATE GUANYLYLTRANSFERASE"/>
    <property type="match status" value="1"/>
</dbReference>
<reference evidence="2 3" key="1">
    <citation type="submission" date="2021-02" db="EMBL/GenBank/DDBJ databases">
        <authorList>
            <person name="Han P."/>
        </authorList>
    </citation>
    <scope>NUCLEOTIDE SEQUENCE [LARGE SCALE GENOMIC DNA]</scope>
    <source>
        <strain evidence="2">Candidatus Nitrospira sp. ZN2</strain>
    </source>
</reference>
<gene>
    <name evidence="2" type="ORF">NSPZN2_70157</name>
</gene>
<sequence>MKHVNDNNSALWSIVLAGGEGTRVSSFVQRWLGKQKPKQFCTFVGTRSLLQHTLDRAARLAPVERSVLVVAPAHRQEAMSQVEGRGVGTLLFQPANRDTAAGVFLPLTHIRARDPQATVVIYPSDHFVYPEEKFLDTVRYAVRAAELLRDQIVLLGVAPDRLELDYGWILPGQQIPRAGRKLVQTVQRFLEKPTAQQADEALSSHALWNTMVMTAKVDTLWQLGRRCFPELVERFERLGRAIGTLEEARVLEAIYRDMPVRNFSSDLLQQVPDRAAVTELTNALWSDWGRPERIADALRRIDRTPAFPLEALSSPFAPISDAHTLAARV</sequence>
<dbReference type="Gene3D" id="3.90.550.10">
    <property type="entry name" value="Spore Coat Polysaccharide Biosynthesis Protein SpsA, Chain A"/>
    <property type="match status" value="1"/>
</dbReference>
<dbReference type="Pfam" id="PF00483">
    <property type="entry name" value="NTP_transferase"/>
    <property type="match status" value="1"/>
</dbReference>
<keyword evidence="3" id="KW-1185">Reference proteome</keyword>
<accession>A0ABN7MC58</accession>
<dbReference type="Proteomes" id="UP000675880">
    <property type="component" value="Unassembled WGS sequence"/>
</dbReference>
<proteinExistence type="predicted"/>
<evidence type="ECO:0000313" key="3">
    <source>
        <dbReference type="Proteomes" id="UP000675880"/>
    </source>
</evidence>
<dbReference type="PANTHER" id="PTHR46390">
    <property type="entry name" value="MANNOSE-1-PHOSPHATE GUANYLYLTRANSFERASE"/>
    <property type="match status" value="1"/>
</dbReference>
<evidence type="ECO:0000313" key="2">
    <source>
        <dbReference type="EMBL" id="CAE6797300.1"/>
    </source>
</evidence>
<organism evidence="2 3">
    <name type="scientific">Nitrospira defluvii</name>
    <dbReference type="NCBI Taxonomy" id="330214"/>
    <lineage>
        <taxon>Bacteria</taxon>
        <taxon>Pseudomonadati</taxon>
        <taxon>Nitrospirota</taxon>
        <taxon>Nitrospiria</taxon>
        <taxon>Nitrospirales</taxon>
        <taxon>Nitrospiraceae</taxon>
        <taxon>Nitrospira</taxon>
    </lineage>
</organism>
<protein>
    <submittedName>
        <fullName evidence="2">NTP_transferase domain-containing protein</fullName>
    </submittedName>
</protein>